<dbReference type="Pfam" id="PF18602">
    <property type="entry name" value="Rap1a"/>
    <property type="match status" value="1"/>
</dbReference>
<reference evidence="2" key="1">
    <citation type="submission" date="2020-04" db="EMBL/GenBank/DDBJ databases">
        <authorList>
            <person name="Chiriac C."/>
            <person name="Salcher M."/>
            <person name="Ghai R."/>
            <person name="Kavagutti S V."/>
        </authorList>
    </citation>
    <scope>NUCLEOTIDE SEQUENCE</scope>
</reference>
<organism evidence="2">
    <name type="scientific">uncultured Caudovirales phage</name>
    <dbReference type="NCBI Taxonomy" id="2100421"/>
    <lineage>
        <taxon>Viruses</taxon>
        <taxon>Duplodnaviria</taxon>
        <taxon>Heunggongvirae</taxon>
        <taxon>Uroviricota</taxon>
        <taxon>Caudoviricetes</taxon>
        <taxon>Peduoviridae</taxon>
        <taxon>Maltschvirus</taxon>
        <taxon>Maltschvirus maltsch</taxon>
    </lineage>
</organism>
<dbReference type="InterPro" id="IPR041238">
    <property type="entry name" value="Rap1a"/>
</dbReference>
<evidence type="ECO:0000259" key="1">
    <source>
        <dbReference type="Pfam" id="PF18602"/>
    </source>
</evidence>
<accession>A0A6J5LJN0</accession>
<evidence type="ECO:0000313" key="2">
    <source>
        <dbReference type="EMBL" id="CAB4134774.1"/>
    </source>
</evidence>
<protein>
    <recommendedName>
        <fullName evidence="1">Rap1a immunity protein domain-containing protein</fullName>
    </recommendedName>
</protein>
<gene>
    <name evidence="2" type="ORF">UFOVP274_60</name>
</gene>
<feature type="domain" description="Rap1a immunity protein" evidence="1">
    <location>
        <begin position="20"/>
        <end position="99"/>
    </location>
</feature>
<proteinExistence type="predicted"/>
<sequence>MKKLAICLMFPVIAHAEFWTGNQLLAKMQDPSAGERMFALGYVSGVSDALTGVVTCPPLSVTVGQVNDMVRSLLEANPGDRHKSADIFVRAAMQAQWPCKKSGNAV</sequence>
<dbReference type="Gene3D" id="1.10.890.40">
    <property type="match status" value="1"/>
</dbReference>
<dbReference type="EMBL" id="LR796296">
    <property type="protein sequence ID" value="CAB4134774.1"/>
    <property type="molecule type" value="Genomic_DNA"/>
</dbReference>
<name>A0A6J5LJN0_9CAUD</name>